<evidence type="ECO:0000256" key="2">
    <source>
        <dbReference type="ARBA" id="ARBA00022643"/>
    </source>
</evidence>
<evidence type="ECO:0000256" key="4">
    <source>
        <dbReference type="SAM" id="MobiDB-lite"/>
    </source>
</evidence>
<dbReference type="PANTHER" id="PTHR23026">
    <property type="entry name" value="NADPH NITROREDUCTASE"/>
    <property type="match status" value="1"/>
</dbReference>
<dbReference type="PANTHER" id="PTHR23026:SF90">
    <property type="entry name" value="IODOTYROSINE DEIODINASE 1"/>
    <property type="match status" value="1"/>
</dbReference>
<reference evidence="5 6" key="1">
    <citation type="submission" date="2021-11" db="EMBL/GenBank/DDBJ databases">
        <title>Draft genome sequence of Actinomycetospora sp. SF1 isolated from the rhizosphere soil.</title>
        <authorList>
            <person name="Duangmal K."/>
            <person name="Chantavorakit T."/>
        </authorList>
    </citation>
    <scope>NUCLEOTIDE SEQUENCE [LARGE SCALE GENOMIC DNA]</scope>
    <source>
        <strain evidence="5 6">TBRC 5722</strain>
    </source>
</reference>
<evidence type="ECO:0000313" key="5">
    <source>
        <dbReference type="EMBL" id="MCD2195831.1"/>
    </source>
</evidence>
<keyword evidence="1" id="KW-0285">Flavoprotein</keyword>
<dbReference type="InterPro" id="IPR000415">
    <property type="entry name" value="Nitroreductase-like"/>
</dbReference>
<dbReference type="RefSeq" id="WP_230737347.1">
    <property type="nucleotide sequence ID" value="NZ_JAJNDB010000004.1"/>
</dbReference>
<dbReference type="EMBL" id="JAJNDB010000004">
    <property type="protein sequence ID" value="MCD2195831.1"/>
    <property type="molecule type" value="Genomic_DNA"/>
</dbReference>
<dbReference type="Gene3D" id="3.40.109.10">
    <property type="entry name" value="NADH Oxidase"/>
    <property type="match status" value="1"/>
</dbReference>
<keyword evidence="6" id="KW-1185">Reference proteome</keyword>
<evidence type="ECO:0000256" key="3">
    <source>
        <dbReference type="ARBA" id="ARBA00023002"/>
    </source>
</evidence>
<gene>
    <name evidence="5" type="ORF">LQ327_20880</name>
</gene>
<protein>
    <submittedName>
        <fullName evidence="5">NAD(P)H nitroreductase</fullName>
    </submittedName>
</protein>
<organism evidence="5 6">
    <name type="scientific">Actinomycetospora endophytica</name>
    <dbReference type="NCBI Taxonomy" id="2291215"/>
    <lineage>
        <taxon>Bacteria</taxon>
        <taxon>Bacillati</taxon>
        <taxon>Actinomycetota</taxon>
        <taxon>Actinomycetes</taxon>
        <taxon>Pseudonocardiales</taxon>
        <taxon>Pseudonocardiaceae</taxon>
        <taxon>Actinomycetospora</taxon>
    </lineage>
</organism>
<dbReference type="Proteomes" id="UP001199469">
    <property type="component" value="Unassembled WGS sequence"/>
</dbReference>
<sequence>MRVEGTPGTDVDGPTDRELLRGAVGLAGLAPSEHNTQPWRWRLHDDVLDLRADRTRRLPSTDEGARSVLLGCGCALHHLEVALAAAGRRVEVRRGSDEDPEHPLARIRLGGAADPDPRTARWFAAIPTRRTDRRRFSAREVGTDAVERLVDAARPYGGTVHLAVGATRQAVLDAARDADLAQRGHLDYAGELQHWTHRSAGDHDGIPATSRPGTPAAAYGDMAVRWMPAGTLDQPRSGLDVRDSSQLLLIAVPSDDTVSLVRAGEALSAVLLEAESLGLGVTPFAQPFEVPETRARVRQLALGRHRVPAIALRIGRRRPDAPGIPPTPRRPLQAVLTEEPVGTSVGSTRARRP</sequence>
<evidence type="ECO:0000313" key="6">
    <source>
        <dbReference type="Proteomes" id="UP001199469"/>
    </source>
</evidence>
<comment type="caution">
    <text evidence="5">The sequence shown here is derived from an EMBL/GenBank/DDBJ whole genome shotgun (WGS) entry which is preliminary data.</text>
</comment>
<dbReference type="InterPro" id="IPR050627">
    <property type="entry name" value="Nitroreductase/BluB"/>
</dbReference>
<feature type="region of interest" description="Disordered" evidence="4">
    <location>
        <begin position="317"/>
        <end position="353"/>
    </location>
</feature>
<accession>A0ABS8PC12</accession>
<proteinExistence type="predicted"/>
<keyword evidence="2" id="KW-0288">FMN</keyword>
<keyword evidence="3" id="KW-0560">Oxidoreductase</keyword>
<name>A0ABS8PC12_9PSEU</name>
<evidence type="ECO:0000256" key="1">
    <source>
        <dbReference type="ARBA" id="ARBA00022630"/>
    </source>
</evidence>
<dbReference type="SUPFAM" id="SSF55469">
    <property type="entry name" value="FMN-dependent nitroreductase-like"/>
    <property type="match status" value="2"/>
</dbReference>
<dbReference type="NCBIfam" id="NF047509">
    <property type="entry name" value="Rv3131_FMN_oxido"/>
    <property type="match status" value="1"/>
</dbReference>